<feature type="compositionally biased region" description="Polar residues" evidence="8">
    <location>
        <begin position="730"/>
        <end position="753"/>
    </location>
</feature>
<dbReference type="FunFam" id="4.10.240.10:FF:000003">
    <property type="entry name" value="C6 transcription factor (Leu3)"/>
    <property type="match status" value="1"/>
</dbReference>
<dbReference type="KEGG" id="ani:ANIA_09147"/>
<dbReference type="CDD" id="cd12148">
    <property type="entry name" value="fungal_TF_MHR"/>
    <property type="match status" value="1"/>
</dbReference>
<dbReference type="GeneID" id="2868006"/>
<dbReference type="AlphaFoldDB" id="C8VK51"/>
<evidence type="ECO:0000259" key="9">
    <source>
        <dbReference type="PROSITE" id="PS50048"/>
    </source>
</evidence>
<reference evidence="11" key="2">
    <citation type="journal article" date="2009" name="Fungal Genet. Biol.">
        <title>The 2008 update of the Aspergillus nidulans genome annotation: a community effort.</title>
        <authorList>
            <person name="Wortman J.R."/>
            <person name="Gilsenan J.M."/>
            <person name="Joardar V."/>
            <person name="Deegan J."/>
            <person name="Clutterbuck J."/>
            <person name="Andersen M.R."/>
            <person name="Archer D."/>
            <person name="Bencina M."/>
            <person name="Braus G."/>
            <person name="Coutinho P."/>
            <person name="von Dohren H."/>
            <person name="Doonan J."/>
            <person name="Driessen A.J."/>
            <person name="Durek P."/>
            <person name="Espeso E."/>
            <person name="Fekete E."/>
            <person name="Flipphi M."/>
            <person name="Estrada C.G."/>
            <person name="Geysens S."/>
            <person name="Goldman G."/>
            <person name="de Groot P.W."/>
            <person name="Hansen K."/>
            <person name="Harris S.D."/>
            <person name="Heinekamp T."/>
            <person name="Helmstaedt K."/>
            <person name="Henrissat B."/>
            <person name="Hofmann G."/>
            <person name="Homan T."/>
            <person name="Horio T."/>
            <person name="Horiuchi H."/>
            <person name="James S."/>
            <person name="Jones M."/>
            <person name="Karaffa L."/>
            <person name="Karanyi Z."/>
            <person name="Kato M."/>
            <person name="Keller N."/>
            <person name="Kelly D.E."/>
            <person name="Kiel J.A."/>
            <person name="Kim J.M."/>
            <person name="van der Klei I.J."/>
            <person name="Klis F.M."/>
            <person name="Kovalchuk A."/>
            <person name="Krasevec N."/>
            <person name="Kubicek C.P."/>
            <person name="Liu B."/>
            <person name="Maccabe A."/>
            <person name="Meyer V."/>
            <person name="Mirabito P."/>
            <person name="Miskei M."/>
            <person name="Mos M."/>
            <person name="Mullins J."/>
            <person name="Nelson D.R."/>
            <person name="Nielsen J."/>
            <person name="Oakley B.R."/>
            <person name="Osmani S.A."/>
            <person name="Pakula T."/>
            <person name="Paszewski A."/>
            <person name="Paulsen I."/>
            <person name="Pilsyk S."/>
            <person name="Pocsi I."/>
            <person name="Punt P.J."/>
            <person name="Ram A.F."/>
            <person name="Ren Q."/>
            <person name="Robellet X."/>
            <person name="Robson G."/>
            <person name="Seiboth B."/>
            <person name="van Solingen P."/>
            <person name="Specht T."/>
            <person name="Sun J."/>
            <person name="Taheri-Talesh N."/>
            <person name="Takeshita N."/>
            <person name="Ussery D."/>
            <person name="vanKuyk P.A."/>
            <person name="Visser H."/>
            <person name="van de Vondervoort P.J."/>
            <person name="de Vries R.P."/>
            <person name="Walton J."/>
            <person name="Xiang X."/>
            <person name="Xiong Y."/>
            <person name="Zeng A.P."/>
            <person name="Brandt B.W."/>
            <person name="Cornell M.J."/>
            <person name="van den Hondel C.A."/>
            <person name="Visser J."/>
            <person name="Oliver S.G."/>
            <person name="Turner G."/>
        </authorList>
    </citation>
    <scope>GENOME REANNOTATION</scope>
    <source>
        <strain evidence="11">FGSC A4 / ATCC 38163 / CBS 112.46 / NRRL 194 / M139</strain>
    </source>
</reference>
<dbReference type="OMA" id="IYMHEIG"/>
<dbReference type="OrthoDB" id="8062037at2759"/>
<dbReference type="PANTHER" id="PTHR31845">
    <property type="entry name" value="FINGER DOMAIN PROTEIN, PUTATIVE-RELATED"/>
    <property type="match status" value="1"/>
</dbReference>
<keyword evidence="6" id="KW-0804">Transcription</keyword>
<dbReference type="CDD" id="cd00067">
    <property type="entry name" value="GAL4"/>
    <property type="match status" value="1"/>
</dbReference>
<feature type="region of interest" description="Disordered" evidence="8">
    <location>
        <begin position="158"/>
        <end position="261"/>
    </location>
</feature>
<keyword evidence="11" id="KW-1185">Reference proteome</keyword>
<accession>C8VK51</accession>
<evidence type="ECO:0000256" key="6">
    <source>
        <dbReference type="ARBA" id="ARBA00023163"/>
    </source>
</evidence>
<dbReference type="GO" id="GO:0008270">
    <property type="term" value="F:zinc ion binding"/>
    <property type="evidence" value="ECO:0007669"/>
    <property type="project" value="InterPro"/>
</dbReference>
<dbReference type="Gene3D" id="4.10.240.10">
    <property type="entry name" value="Zn(2)-C6 fungal-type DNA-binding domain"/>
    <property type="match status" value="1"/>
</dbReference>
<feature type="compositionally biased region" description="Polar residues" evidence="8">
    <location>
        <begin position="217"/>
        <end position="242"/>
    </location>
</feature>
<feature type="compositionally biased region" description="Low complexity" evidence="8">
    <location>
        <begin position="819"/>
        <end position="841"/>
    </location>
</feature>
<proteinExistence type="predicted"/>
<feature type="compositionally biased region" description="Basic and acidic residues" evidence="8">
    <location>
        <begin position="1"/>
        <end position="17"/>
    </location>
</feature>
<dbReference type="FunCoup" id="C8VK51">
    <property type="interactions" value="209"/>
</dbReference>
<keyword evidence="7" id="KW-0539">Nucleus</keyword>
<dbReference type="PROSITE" id="PS50048">
    <property type="entry name" value="ZN2_CY6_FUNGAL_2"/>
    <property type="match status" value="1"/>
</dbReference>
<gene>
    <name evidence="10" type="ORF">ANIA_09147</name>
</gene>
<dbReference type="PROSITE" id="PS00463">
    <property type="entry name" value="ZN2_CY6_FUNGAL_1"/>
    <property type="match status" value="1"/>
</dbReference>
<dbReference type="GO" id="GO:0000981">
    <property type="term" value="F:DNA-binding transcription factor activity, RNA polymerase II-specific"/>
    <property type="evidence" value="ECO:0000318"/>
    <property type="project" value="GO_Central"/>
</dbReference>
<feature type="domain" description="Zn(2)-C6 fungal-type" evidence="9">
    <location>
        <begin position="85"/>
        <end position="118"/>
    </location>
</feature>
<dbReference type="GO" id="GO:0000976">
    <property type="term" value="F:transcription cis-regulatory region binding"/>
    <property type="evidence" value="ECO:0000318"/>
    <property type="project" value="GO_Central"/>
</dbReference>
<evidence type="ECO:0000256" key="5">
    <source>
        <dbReference type="ARBA" id="ARBA00023125"/>
    </source>
</evidence>
<feature type="compositionally biased region" description="Polar residues" evidence="8">
    <location>
        <begin position="681"/>
        <end position="693"/>
    </location>
</feature>
<dbReference type="VEuPathDB" id="FungiDB:AN9147"/>
<evidence type="ECO:0000256" key="7">
    <source>
        <dbReference type="ARBA" id="ARBA00023242"/>
    </source>
</evidence>
<feature type="region of interest" description="Disordered" evidence="8">
    <location>
        <begin position="1"/>
        <end position="81"/>
    </location>
</feature>
<keyword evidence="2" id="KW-0479">Metal-binding</keyword>
<dbReference type="Pfam" id="PF00172">
    <property type="entry name" value="Zn_clus"/>
    <property type="match status" value="1"/>
</dbReference>
<name>C8VK51_EMENI</name>
<sequence>MEIDPRLQRGETSHESADSDSDYPEPPSRPSQQQLSSTAVNQYAHNQSAHPADPGDHELAYRAHISPQHELDPNDPNAELKKPRACESCRQLKVRCEPDPNPDKPCKRCAKAGRSCVVTVPNRKRQKKTDCRVTELERKIEVLTATLRATQKIDSLLPSKNTAQTSSSLSSRDEESGGRRWLVPGQSDPDRSNAVPARPGPLGTKRHHSGDVKDRNTVATQSTPSQASNLSPATDNTESSGRQWPIPLASWSTPKSSNKEKARVPDIIDKGLVSYAVASDAFTRYVDDMCHHVPMVIFPPGTQMSDVRKNKPVLLHAIVAVAMGPFEPSSQGTLLRELYKTVTESVFINGEKSLELVQALLIAVNFYTPPENFEQMTFFQLSQLAVAIGMDIGMHRKRQPRGKQILTGKPCTAPVTADSARTSSALRRPNIVRWLPYTDECVEILENSPDALPTDKKMVHWAKLGRILEEISSRFFSDDLGSLSFTDPKSLFTMKAFEKQLDQWGREASGKFESPQAIVNIYLHENALDTMGEHKPAEADITDPTAAARVTALSSTLSSIHEALDTVTAISPKQLISVPSFTLARTVFAFVALIKLYSIVTAPDSYIGQVIDPRALRVESYMDKVIAHYAAAGSLAGGIAAGKFSTVMTMIRGTFKSLKDQDGSGAPQVVRGNTARAADQQAETSESQAQNAPTPLRLLSEVATGGSKPNQSQRHQQSSHHSSRTAAGVNFSNTTSQVSSELNSTITPNATTQPPFPSCISPPELSSESPATTSTDSNTNTNPNCNTSTVTGPGSWARYDPHTHSLPQDPFYQSTQFDSTTTTNTSPTQPTQPPSTNTPSSYDFTDPNIAMTMGMPMDNNMPGSMSMSMSMGTGIGMGMYAPDLGLGLDDQFLSSLGLGLEFGNLGGEMPAWMPQGQWSL</sequence>
<evidence type="ECO:0000256" key="2">
    <source>
        <dbReference type="ARBA" id="ARBA00022723"/>
    </source>
</evidence>
<dbReference type="GO" id="GO:0001216">
    <property type="term" value="F:DNA-binding transcription activator activity"/>
    <property type="evidence" value="ECO:0007669"/>
    <property type="project" value="UniProtKB-ARBA"/>
</dbReference>
<feature type="region of interest" description="Disordered" evidence="8">
    <location>
        <begin position="658"/>
        <end position="846"/>
    </location>
</feature>
<evidence type="ECO:0000313" key="10">
    <source>
        <dbReference type="EMBL" id="CBF82453.1"/>
    </source>
</evidence>
<comment type="subcellular location">
    <subcellularLocation>
        <location evidence="1">Nucleus</location>
    </subcellularLocation>
</comment>
<reference evidence="11" key="1">
    <citation type="journal article" date="2005" name="Nature">
        <title>Sequencing of Aspergillus nidulans and comparative analysis with A. fumigatus and A. oryzae.</title>
        <authorList>
            <person name="Galagan J.E."/>
            <person name="Calvo S.E."/>
            <person name="Cuomo C."/>
            <person name="Ma L.J."/>
            <person name="Wortman J.R."/>
            <person name="Batzoglou S."/>
            <person name="Lee S.I."/>
            <person name="Basturkmen M."/>
            <person name="Spevak C.C."/>
            <person name="Clutterbuck J."/>
            <person name="Kapitonov V."/>
            <person name="Jurka J."/>
            <person name="Scazzocchio C."/>
            <person name="Farman M."/>
            <person name="Butler J."/>
            <person name="Purcell S."/>
            <person name="Harris S."/>
            <person name="Braus G.H."/>
            <person name="Draht O."/>
            <person name="Busch S."/>
            <person name="D'Enfert C."/>
            <person name="Bouchier C."/>
            <person name="Goldman G.H."/>
            <person name="Bell-Pedersen D."/>
            <person name="Griffiths-Jones S."/>
            <person name="Doonan J.H."/>
            <person name="Yu J."/>
            <person name="Vienken K."/>
            <person name="Pain A."/>
            <person name="Freitag M."/>
            <person name="Selker E.U."/>
            <person name="Archer D.B."/>
            <person name="Penalva M.A."/>
            <person name="Oakley B.R."/>
            <person name="Momany M."/>
            <person name="Tanaka T."/>
            <person name="Kumagai T."/>
            <person name="Asai K."/>
            <person name="Machida M."/>
            <person name="Nierman W.C."/>
            <person name="Denning D.W."/>
            <person name="Caddick M."/>
            <person name="Hynes M."/>
            <person name="Paoletti M."/>
            <person name="Fischer R."/>
            <person name="Miller B."/>
            <person name="Dyer P."/>
            <person name="Sachs M.S."/>
            <person name="Osmani S.A."/>
            <person name="Birren B.W."/>
        </authorList>
    </citation>
    <scope>NUCLEOTIDE SEQUENCE [LARGE SCALE GENOMIC DNA]</scope>
    <source>
        <strain evidence="11">FGSC A4 / ATCC 38163 / CBS 112.46 / NRRL 194 / M139</strain>
    </source>
</reference>
<dbReference type="PANTHER" id="PTHR31845:SF39">
    <property type="entry name" value="TRANSCRIPTION FACTOR PBCR-RELATED"/>
    <property type="match status" value="1"/>
</dbReference>
<keyword evidence="5" id="KW-0238">DNA-binding</keyword>
<evidence type="ECO:0000256" key="3">
    <source>
        <dbReference type="ARBA" id="ARBA00022833"/>
    </source>
</evidence>
<evidence type="ECO:0000256" key="8">
    <source>
        <dbReference type="SAM" id="MobiDB-lite"/>
    </source>
</evidence>
<dbReference type="Proteomes" id="UP000000560">
    <property type="component" value="Chromosome VI"/>
</dbReference>
<evidence type="ECO:0000256" key="1">
    <source>
        <dbReference type="ARBA" id="ARBA00004123"/>
    </source>
</evidence>
<dbReference type="RefSeq" id="XP_050468334.1">
    <property type="nucleotide sequence ID" value="XM_050612408.1"/>
</dbReference>
<organism evidence="10 11">
    <name type="scientific">Emericella nidulans (strain FGSC A4 / ATCC 38163 / CBS 112.46 / NRRL 194 / M139)</name>
    <name type="common">Aspergillus nidulans</name>
    <dbReference type="NCBI Taxonomy" id="227321"/>
    <lineage>
        <taxon>Eukaryota</taxon>
        <taxon>Fungi</taxon>
        <taxon>Dikarya</taxon>
        <taxon>Ascomycota</taxon>
        <taxon>Pezizomycotina</taxon>
        <taxon>Eurotiomycetes</taxon>
        <taxon>Eurotiomycetidae</taxon>
        <taxon>Eurotiales</taxon>
        <taxon>Aspergillaceae</taxon>
        <taxon>Aspergillus</taxon>
        <taxon>Aspergillus subgen. Nidulantes</taxon>
    </lineage>
</organism>
<dbReference type="SUPFAM" id="SSF57701">
    <property type="entry name" value="Zn2/Cys6 DNA-binding domain"/>
    <property type="match status" value="1"/>
</dbReference>
<feature type="compositionally biased region" description="Basic and acidic residues" evidence="8">
    <location>
        <begin position="53"/>
        <end position="81"/>
    </location>
</feature>
<dbReference type="SMART" id="SM00066">
    <property type="entry name" value="GAL4"/>
    <property type="match status" value="1"/>
</dbReference>
<evidence type="ECO:0000256" key="4">
    <source>
        <dbReference type="ARBA" id="ARBA00023015"/>
    </source>
</evidence>
<dbReference type="InterPro" id="IPR036864">
    <property type="entry name" value="Zn2-C6_fun-type_DNA-bd_sf"/>
</dbReference>
<dbReference type="HOGENOM" id="CLU_006524_3_0_1"/>
<keyword evidence="4" id="KW-0805">Transcription regulation</keyword>
<dbReference type="InParanoid" id="C8VK51"/>
<keyword evidence="3" id="KW-0862">Zinc</keyword>
<dbReference type="EMBL" id="BN001306">
    <property type="protein sequence ID" value="CBF82453.1"/>
    <property type="molecule type" value="Genomic_DNA"/>
</dbReference>
<feature type="compositionally biased region" description="Polar residues" evidence="8">
    <location>
        <begin position="38"/>
        <end position="49"/>
    </location>
</feature>
<protein>
    <submittedName>
        <fullName evidence="10">Zn(II)2Cys6 transcription factor (Eurofung)</fullName>
    </submittedName>
</protein>
<dbReference type="InterPro" id="IPR051089">
    <property type="entry name" value="prtT"/>
</dbReference>
<dbReference type="eggNOG" id="ENOG502QRSG">
    <property type="taxonomic scope" value="Eukaryota"/>
</dbReference>
<dbReference type="GO" id="GO:0005634">
    <property type="term" value="C:nucleus"/>
    <property type="evidence" value="ECO:0000318"/>
    <property type="project" value="GO_Central"/>
</dbReference>
<evidence type="ECO:0000313" key="11">
    <source>
        <dbReference type="Proteomes" id="UP000000560"/>
    </source>
</evidence>
<dbReference type="InterPro" id="IPR001138">
    <property type="entry name" value="Zn2Cys6_DnaBD"/>
</dbReference>
<feature type="compositionally biased region" description="Low complexity" evidence="8">
    <location>
        <begin position="772"/>
        <end position="791"/>
    </location>
</feature>
<dbReference type="GO" id="GO:0006355">
    <property type="term" value="P:regulation of DNA-templated transcription"/>
    <property type="evidence" value="ECO:0000318"/>
    <property type="project" value="GO_Central"/>
</dbReference>